<sequence length="66" mass="7029">MGHAVGQMPMDSQNNLAVDDETLKNVASFMDNGSCGGSGAHAQSEQEYQGLVRFEEIIKPKVSSSV</sequence>
<proteinExistence type="predicted"/>
<dbReference type="AlphaFoldDB" id="A0AAW0LXN5"/>
<organism evidence="1 2">
    <name type="scientific">Quercus suber</name>
    <name type="common">Cork oak</name>
    <dbReference type="NCBI Taxonomy" id="58331"/>
    <lineage>
        <taxon>Eukaryota</taxon>
        <taxon>Viridiplantae</taxon>
        <taxon>Streptophyta</taxon>
        <taxon>Embryophyta</taxon>
        <taxon>Tracheophyta</taxon>
        <taxon>Spermatophyta</taxon>
        <taxon>Magnoliopsida</taxon>
        <taxon>eudicotyledons</taxon>
        <taxon>Gunneridae</taxon>
        <taxon>Pentapetalae</taxon>
        <taxon>rosids</taxon>
        <taxon>fabids</taxon>
        <taxon>Fagales</taxon>
        <taxon>Fagaceae</taxon>
        <taxon>Quercus</taxon>
    </lineage>
</organism>
<accession>A0AAW0LXN5</accession>
<name>A0AAW0LXN5_QUESU</name>
<evidence type="ECO:0000313" key="2">
    <source>
        <dbReference type="Proteomes" id="UP000237347"/>
    </source>
</evidence>
<protein>
    <submittedName>
        <fullName evidence="1">Uncharacterized protein</fullName>
    </submittedName>
</protein>
<comment type="caution">
    <text evidence="1">The sequence shown here is derived from an EMBL/GenBank/DDBJ whole genome shotgun (WGS) entry which is preliminary data.</text>
</comment>
<evidence type="ECO:0000313" key="1">
    <source>
        <dbReference type="EMBL" id="KAK7856335.1"/>
    </source>
</evidence>
<dbReference type="Proteomes" id="UP000237347">
    <property type="component" value="Unassembled WGS sequence"/>
</dbReference>
<gene>
    <name evidence="1" type="ORF">CFP56_023720</name>
</gene>
<reference evidence="1 2" key="1">
    <citation type="journal article" date="2018" name="Sci. Data">
        <title>The draft genome sequence of cork oak.</title>
        <authorList>
            <person name="Ramos A.M."/>
            <person name="Usie A."/>
            <person name="Barbosa P."/>
            <person name="Barros P.M."/>
            <person name="Capote T."/>
            <person name="Chaves I."/>
            <person name="Simoes F."/>
            <person name="Abreu I."/>
            <person name="Carrasquinho I."/>
            <person name="Faro C."/>
            <person name="Guimaraes J.B."/>
            <person name="Mendonca D."/>
            <person name="Nobrega F."/>
            <person name="Rodrigues L."/>
            <person name="Saibo N.J.M."/>
            <person name="Varela M.C."/>
            <person name="Egas C."/>
            <person name="Matos J."/>
            <person name="Miguel C.M."/>
            <person name="Oliveira M.M."/>
            <person name="Ricardo C.P."/>
            <person name="Goncalves S."/>
        </authorList>
    </citation>
    <scope>NUCLEOTIDE SEQUENCE [LARGE SCALE GENOMIC DNA]</scope>
    <source>
        <strain evidence="2">cv. HL8</strain>
    </source>
</reference>
<dbReference type="EMBL" id="PKMF04000037">
    <property type="protein sequence ID" value="KAK7856335.1"/>
    <property type="molecule type" value="Genomic_DNA"/>
</dbReference>
<keyword evidence="2" id="KW-1185">Reference proteome</keyword>